<comment type="caution">
    <text evidence="2">The sequence shown here is derived from an EMBL/GenBank/DDBJ whole genome shotgun (WGS) entry which is preliminary data.</text>
</comment>
<name>A0A7J6QZP3_PEROL</name>
<evidence type="ECO:0000256" key="1">
    <source>
        <dbReference type="SAM" id="MobiDB-lite"/>
    </source>
</evidence>
<accession>A0A7J6QZP3</accession>
<evidence type="ECO:0000313" key="3">
    <source>
        <dbReference type="Proteomes" id="UP000574390"/>
    </source>
</evidence>
<organism evidence="2 3">
    <name type="scientific">Perkinsus olseni</name>
    <name type="common">Perkinsus atlanticus</name>
    <dbReference type="NCBI Taxonomy" id="32597"/>
    <lineage>
        <taxon>Eukaryota</taxon>
        <taxon>Sar</taxon>
        <taxon>Alveolata</taxon>
        <taxon>Perkinsozoa</taxon>
        <taxon>Perkinsea</taxon>
        <taxon>Perkinsida</taxon>
        <taxon>Perkinsidae</taxon>
        <taxon>Perkinsus</taxon>
    </lineage>
</organism>
<dbReference type="AlphaFoldDB" id="A0A7J6QZP3"/>
<protein>
    <submittedName>
        <fullName evidence="2">Uncharacterized protein</fullName>
    </submittedName>
</protein>
<dbReference type="EMBL" id="JABANM010025865">
    <property type="protein sequence ID" value="KAF4713894.1"/>
    <property type="molecule type" value="Genomic_DNA"/>
</dbReference>
<sequence>MWSDSSFLPAPFPFTFVAEGHAGTNEANSTSTPTVADMLAPVVRYERLEDDYAGGDYAFESTDGNLSAPTSASGMSYDYDAQKEGRTIEWSSGDGDSPTTRPKRKYHELDPLQATGAPYIGVYGPGYDGWIPSWSGIESLYLLTAPKRRTLEQEYR</sequence>
<proteinExistence type="predicted"/>
<evidence type="ECO:0000313" key="2">
    <source>
        <dbReference type="EMBL" id="KAF4713894.1"/>
    </source>
</evidence>
<dbReference type="Proteomes" id="UP000574390">
    <property type="component" value="Unassembled WGS sequence"/>
</dbReference>
<reference evidence="2 3" key="1">
    <citation type="submission" date="2020-04" db="EMBL/GenBank/DDBJ databases">
        <title>Perkinsus olseni comparative genomics.</title>
        <authorList>
            <person name="Bogema D.R."/>
        </authorList>
    </citation>
    <scope>NUCLEOTIDE SEQUENCE [LARGE SCALE GENOMIC DNA]</scope>
    <source>
        <strain evidence="2">ATCC PRA-205</strain>
    </source>
</reference>
<feature type="region of interest" description="Disordered" evidence="1">
    <location>
        <begin position="86"/>
        <end position="106"/>
    </location>
</feature>
<gene>
    <name evidence="2" type="ORF">FOZ62_030622</name>
</gene>